<keyword evidence="2" id="KW-0240">DNA-directed RNA polymerase</keyword>
<evidence type="ECO:0000256" key="1">
    <source>
        <dbReference type="ARBA" id="ARBA00008798"/>
    </source>
</evidence>
<feature type="domain" description="RNA polymerase sigma factor 54 DNA-binding" evidence="9">
    <location>
        <begin position="319"/>
        <end position="476"/>
    </location>
</feature>
<evidence type="ECO:0000256" key="2">
    <source>
        <dbReference type="ARBA" id="ARBA00022478"/>
    </source>
</evidence>
<protein>
    <submittedName>
        <fullName evidence="11">RNA polymerase factor sigma-54</fullName>
    </submittedName>
</protein>
<evidence type="ECO:0000256" key="5">
    <source>
        <dbReference type="ARBA" id="ARBA00023015"/>
    </source>
</evidence>
<keyword evidence="4" id="KW-0548">Nucleotidyltransferase</keyword>
<dbReference type="InterPro" id="IPR000394">
    <property type="entry name" value="RNA_pol_sigma_54"/>
</dbReference>
<organism evidence="11 12">
    <name type="scientific">Desulfomonile tiedjei</name>
    <dbReference type="NCBI Taxonomy" id="2358"/>
    <lineage>
        <taxon>Bacteria</taxon>
        <taxon>Pseudomonadati</taxon>
        <taxon>Thermodesulfobacteriota</taxon>
        <taxon>Desulfomonilia</taxon>
        <taxon>Desulfomonilales</taxon>
        <taxon>Desulfomonilaceae</taxon>
        <taxon>Desulfomonile</taxon>
    </lineage>
</organism>
<dbReference type="InterPro" id="IPR007634">
    <property type="entry name" value="RNA_pol_sigma_54_DNA-bd"/>
</dbReference>
<gene>
    <name evidence="11" type="primary">rpoN</name>
    <name evidence="11" type="ORF">HY912_14835</name>
</gene>
<feature type="domain" description="RNA polymerase sigma factor 54 core-binding" evidence="10">
    <location>
        <begin position="116"/>
        <end position="303"/>
    </location>
</feature>
<dbReference type="GO" id="GO:0000428">
    <property type="term" value="C:DNA-directed RNA polymerase complex"/>
    <property type="evidence" value="ECO:0007669"/>
    <property type="project" value="UniProtKB-KW"/>
</dbReference>
<comment type="similarity">
    <text evidence="1">Belongs to the sigma-54 factor family.</text>
</comment>
<dbReference type="Gene3D" id="1.10.10.60">
    <property type="entry name" value="Homeodomain-like"/>
    <property type="match status" value="1"/>
</dbReference>
<dbReference type="Pfam" id="PF04552">
    <property type="entry name" value="Sigma54_DBD"/>
    <property type="match status" value="1"/>
</dbReference>
<dbReference type="GO" id="GO:0016779">
    <property type="term" value="F:nucleotidyltransferase activity"/>
    <property type="evidence" value="ECO:0007669"/>
    <property type="project" value="UniProtKB-KW"/>
</dbReference>
<dbReference type="GO" id="GO:0006352">
    <property type="term" value="P:DNA-templated transcription initiation"/>
    <property type="evidence" value="ECO:0007669"/>
    <property type="project" value="InterPro"/>
</dbReference>
<keyword evidence="6" id="KW-0731">Sigma factor</keyword>
<evidence type="ECO:0000313" key="11">
    <source>
        <dbReference type="EMBL" id="MBI5250764.1"/>
    </source>
</evidence>
<dbReference type="PRINTS" id="PR00045">
    <property type="entry name" value="SIGMA54FCT"/>
</dbReference>
<dbReference type="Gene3D" id="1.10.10.1330">
    <property type="entry name" value="RNA polymerase sigma-54 factor, core-binding domain"/>
    <property type="match status" value="1"/>
</dbReference>
<evidence type="ECO:0000259" key="10">
    <source>
        <dbReference type="Pfam" id="PF04963"/>
    </source>
</evidence>
<dbReference type="AlphaFoldDB" id="A0A9D6V4N7"/>
<evidence type="ECO:0000256" key="8">
    <source>
        <dbReference type="ARBA" id="ARBA00023163"/>
    </source>
</evidence>
<dbReference type="PROSITE" id="PS50044">
    <property type="entry name" value="SIGMA54_3"/>
    <property type="match status" value="1"/>
</dbReference>
<dbReference type="InterPro" id="IPR007046">
    <property type="entry name" value="RNA_pol_sigma_54_core-bd"/>
</dbReference>
<dbReference type="InterPro" id="IPR038709">
    <property type="entry name" value="RpoN_core-bd_sf"/>
</dbReference>
<keyword evidence="7" id="KW-0238">DNA-binding</keyword>
<evidence type="ECO:0000256" key="7">
    <source>
        <dbReference type="ARBA" id="ARBA00023125"/>
    </source>
</evidence>
<sequence>MALEIKQQLRQTQQLVMTPQLQQAIKLLQYNHLEIVEALDLELKENPLLEVSSLDEPFTDKDQDADNRNDLNKLEEMVKEDRSERDIFDIDWENYLESYGADYAPAQRDFSERPPIENVVSYKENLFQALVRQLRLSHIEGEDRRIAFEIIGNINDDGYLEMSVEELAESLQVPADRVLRVLMEVQSFDPPGIAARNLQECLLNQAYALEPPHLLAAKILEEAFEPFQQGKMDQVARKLKTSIDEIKDAARIIARLDPRPGRTHSNQDTIYVVPDIFIMKIGNEYSVVLNDDGLPRLKVSSFYQKELHSNGSGSGLAKDYIQEKMRGALWLIKSIHQRQRTIYKVTQSIIKFQREFFDKGIDYLKPLILKDIADDIDMHESTISRVTTNKYVHTPRGIFELKYFFNSGIRHGADVIASESVKNQILRIVKNENPKKPASDKQIVENLARFQIHIARRTVAKYREILGIPPSSKRKKKF</sequence>
<evidence type="ECO:0000256" key="3">
    <source>
        <dbReference type="ARBA" id="ARBA00022679"/>
    </source>
</evidence>
<dbReference type="PROSITE" id="PS00718">
    <property type="entry name" value="SIGMA54_2"/>
    <property type="match status" value="1"/>
</dbReference>
<comment type="caution">
    <text evidence="11">The sequence shown here is derived from an EMBL/GenBank/DDBJ whole genome shotgun (WGS) entry which is preliminary data.</text>
</comment>
<keyword evidence="5" id="KW-0805">Transcription regulation</keyword>
<proteinExistence type="inferred from homology"/>
<accession>A0A9D6V4N7</accession>
<evidence type="ECO:0000256" key="6">
    <source>
        <dbReference type="ARBA" id="ARBA00023082"/>
    </source>
</evidence>
<dbReference type="Proteomes" id="UP000807825">
    <property type="component" value="Unassembled WGS sequence"/>
</dbReference>
<dbReference type="EMBL" id="JACRDE010000386">
    <property type="protein sequence ID" value="MBI5250764.1"/>
    <property type="molecule type" value="Genomic_DNA"/>
</dbReference>
<dbReference type="GO" id="GO:0003677">
    <property type="term" value="F:DNA binding"/>
    <property type="evidence" value="ECO:0007669"/>
    <property type="project" value="UniProtKB-KW"/>
</dbReference>
<evidence type="ECO:0000259" key="9">
    <source>
        <dbReference type="Pfam" id="PF04552"/>
    </source>
</evidence>
<dbReference type="PROSITE" id="PS00717">
    <property type="entry name" value="SIGMA54_1"/>
    <property type="match status" value="1"/>
</dbReference>
<evidence type="ECO:0000313" key="12">
    <source>
        <dbReference type="Proteomes" id="UP000807825"/>
    </source>
</evidence>
<keyword evidence="8" id="KW-0804">Transcription</keyword>
<dbReference type="PANTHER" id="PTHR32248">
    <property type="entry name" value="RNA POLYMERASE SIGMA-54 FACTOR"/>
    <property type="match status" value="1"/>
</dbReference>
<dbReference type="NCBIfam" id="TIGR02395">
    <property type="entry name" value="rpoN_sigma"/>
    <property type="match status" value="1"/>
</dbReference>
<dbReference type="GO" id="GO:0016987">
    <property type="term" value="F:sigma factor activity"/>
    <property type="evidence" value="ECO:0007669"/>
    <property type="project" value="UniProtKB-KW"/>
</dbReference>
<dbReference type="Pfam" id="PF04963">
    <property type="entry name" value="Sigma54_CBD"/>
    <property type="match status" value="1"/>
</dbReference>
<keyword evidence="3" id="KW-0808">Transferase</keyword>
<evidence type="ECO:0000256" key="4">
    <source>
        <dbReference type="ARBA" id="ARBA00022695"/>
    </source>
</evidence>
<name>A0A9D6V4N7_9BACT</name>
<dbReference type="GO" id="GO:0001216">
    <property type="term" value="F:DNA-binding transcription activator activity"/>
    <property type="evidence" value="ECO:0007669"/>
    <property type="project" value="InterPro"/>
</dbReference>
<dbReference type="Pfam" id="PF00309">
    <property type="entry name" value="Sigma54_AID"/>
    <property type="match status" value="1"/>
</dbReference>
<dbReference type="PIRSF" id="PIRSF000774">
    <property type="entry name" value="RpoN"/>
    <property type="match status" value="1"/>
</dbReference>
<reference evidence="11" key="1">
    <citation type="submission" date="2020-07" db="EMBL/GenBank/DDBJ databases">
        <title>Huge and variable diversity of episymbiotic CPR bacteria and DPANN archaea in groundwater ecosystems.</title>
        <authorList>
            <person name="He C.Y."/>
            <person name="Keren R."/>
            <person name="Whittaker M."/>
            <person name="Farag I.F."/>
            <person name="Doudna J."/>
            <person name="Cate J.H.D."/>
            <person name="Banfield J.F."/>
        </authorList>
    </citation>
    <scope>NUCLEOTIDE SEQUENCE</scope>
    <source>
        <strain evidence="11">NC_groundwater_1664_Pr3_B-0.1um_52_9</strain>
    </source>
</reference>
<dbReference type="PANTHER" id="PTHR32248:SF4">
    <property type="entry name" value="RNA POLYMERASE SIGMA-54 FACTOR"/>
    <property type="match status" value="1"/>
</dbReference>